<evidence type="ECO:0008006" key="3">
    <source>
        <dbReference type="Google" id="ProtNLM"/>
    </source>
</evidence>
<dbReference type="Pfam" id="PF09357">
    <property type="entry name" value="RteC"/>
    <property type="match status" value="1"/>
</dbReference>
<proteinExistence type="predicted"/>
<dbReference type="Proteomes" id="UP000324575">
    <property type="component" value="Unassembled WGS sequence"/>
</dbReference>
<organism evidence="1 2">
    <name type="scientific">Candidatus Ordinivivax streblomastigis</name>
    <dbReference type="NCBI Taxonomy" id="2540710"/>
    <lineage>
        <taxon>Bacteria</taxon>
        <taxon>Pseudomonadati</taxon>
        <taxon>Bacteroidota</taxon>
        <taxon>Bacteroidia</taxon>
        <taxon>Bacteroidales</taxon>
        <taxon>Candidatus Ordinivivax</taxon>
    </lineage>
</organism>
<reference evidence="1 2" key="1">
    <citation type="submission" date="2019-03" db="EMBL/GenBank/DDBJ databases">
        <title>Single cell metagenomics reveals metabolic interactions within the superorganism composed of flagellate Streblomastix strix and complex community of Bacteroidetes bacteria on its surface.</title>
        <authorList>
            <person name="Treitli S.C."/>
            <person name="Kolisko M."/>
            <person name="Husnik F."/>
            <person name="Keeling P."/>
            <person name="Hampl V."/>
        </authorList>
    </citation>
    <scope>NUCLEOTIDE SEQUENCE [LARGE SCALE GENOMIC DNA]</scope>
    <source>
        <strain evidence="1">St1</strain>
    </source>
</reference>
<dbReference type="EMBL" id="SNRX01000021">
    <property type="protein sequence ID" value="KAA6301332.1"/>
    <property type="molecule type" value="Genomic_DNA"/>
</dbReference>
<comment type="caution">
    <text evidence="1">The sequence shown here is derived from an EMBL/GenBank/DDBJ whole genome shotgun (WGS) entry which is preliminary data.</text>
</comment>
<evidence type="ECO:0000313" key="2">
    <source>
        <dbReference type="Proteomes" id="UP000324575"/>
    </source>
</evidence>
<accession>A0A5M8NYV3</accession>
<evidence type="ECO:0000313" key="1">
    <source>
        <dbReference type="EMBL" id="KAA6301332.1"/>
    </source>
</evidence>
<dbReference type="InterPro" id="IPR018534">
    <property type="entry name" value="Tet_reg_excision_RteC"/>
</dbReference>
<gene>
    <name evidence="1" type="ORF">EZS26_002529</name>
</gene>
<dbReference type="AlphaFoldDB" id="A0A5M8NYV3"/>
<name>A0A5M8NYV3_9BACT</name>
<protein>
    <recommendedName>
        <fullName evidence="3">RteC protein</fullName>
    </recommendedName>
</protein>
<sequence>MIHFTTRLKKEVDADIEQIESSEVSMISKSLEASHVLADAFSRLKAFILSYNFRNEEEEILFFKEIKPRLCFRLIYYRKIYNIEMNRPTGIKKQREYLYEILNDINKYNCKRLDFIRYYRSGSSHLDTLYFLRGKTDVEQYLETFYYELDPKFTTNCDFKVTKILSNDMLSAYLMHEIELLNENGFKTCSFGFPATKMTWKGTKAELQEQIYSWDSAGTFGDVPLTQLSDYIQNVFNIQLDRNLSRTFGDLKIRNIPTPFLDKLKEALLRRMGRK</sequence>